<dbReference type="CDD" id="cd04170">
    <property type="entry name" value="EF-G_bact"/>
    <property type="match status" value="1"/>
</dbReference>
<dbReference type="STRING" id="1492898.SY85_02230"/>
<accession>A0A172TR85</accession>
<dbReference type="InterPro" id="IPR035649">
    <property type="entry name" value="EFG_V"/>
</dbReference>
<evidence type="ECO:0000313" key="9">
    <source>
        <dbReference type="Proteomes" id="UP000077177"/>
    </source>
</evidence>
<dbReference type="InterPro" id="IPR000795">
    <property type="entry name" value="T_Tr_GTP-bd_dom"/>
</dbReference>
<dbReference type="SMART" id="SM00889">
    <property type="entry name" value="EFG_IV"/>
    <property type="match status" value="1"/>
</dbReference>
<dbReference type="Gene3D" id="3.30.70.240">
    <property type="match status" value="1"/>
</dbReference>
<dbReference type="InterPro" id="IPR009000">
    <property type="entry name" value="Transl_B-barrel_sf"/>
</dbReference>
<dbReference type="Gene3D" id="2.40.30.10">
    <property type="entry name" value="Translation factors"/>
    <property type="match status" value="1"/>
</dbReference>
<keyword evidence="5" id="KW-0342">GTP-binding</keyword>
<dbReference type="GO" id="GO:0032790">
    <property type="term" value="P:ribosome disassembly"/>
    <property type="evidence" value="ECO:0007669"/>
    <property type="project" value="TreeGrafter"/>
</dbReference>
<dbReference type="AlphaFoldDB" id="A0A172TR85"/>
<protein>
    <recommendedName>
        <fullName evidence="2">Elongation factor G</fullName>
    </recommendedName>
    <alternativeName>
        <fullName evidence="1">Tetracycline resistance protein TetQ</fullName>
    </alternativeName>
</protein>
<dbReference type="GO" id="GO:0003746">
    <property type="term" value="F:translation elongation factor activity"/>
    <property type="evidence" value="ECO:0007669"/>
    <property type="project" value="UniProtKB-KW"/>
</dbReference>
<dbReference type="Gene3D" id="3.30.70.870">
    <property type="entry name" value="Elongation Factor G (Translational Gtpase), domain 3"/>
    <property type="match status" value="1"/>
</dbReference>
<dbReference type="CDD" id="cd16262">
    <property type="entry name" value="EFG_III"/>
    <property type="match status" value="1"/>
</dbReference>
<dbReference type="OrthoDB" id="9801591at2"/>
<dbReference type="SMART" id="SM00838">
    <property type="entry name" value="EFG_C"/>
    <property type="match status" value="1"/>
</dbReference>
<dbReference type="Pfam" id="PF00009">
    <property type="entry name" value="GTP_EFTU"/>
    <property type="match status" value="1"/>
</dbReference>
<comment type="function">
    <text evidence="6">Catalyzes the GTP-dependent ribosomal translocation step during translation elongation. During this step, the ribosome changes from the pre-translocational (PRE) to the post-translocational (POST) state as the newly formed A-site-bound peptidyl-tRNA and P-site-bound deacylated tRNA move to the P and E sites, respectively. Catalyzes the coordinated movement of the two tRNA molecules, the mRNA and conformational changes in the ribosome.</text>
</comment>
<evidence type="ECO:0000256" key="4">
    <source>
        <dbReference type="ARBA" id="ARBA00022768"/>
    </source>
</evidence>
<dbReference type="PATRIC" id="fig|1492898.3.peg.487"/>
<keyword evidence="4 8" id="KW-0648">Protein biosynthesis</keyword>
<evidence type="ECO:0000259" key="7">
    <source>
        <dbReference type="PROSITE" id="PS51722"/>
    </source>
</evidence>
<dbReference type="Gene3D" id="3.30.230.10">
    <property type="match status" value="1"/>
</dbReference>
<dbReference type="InterPro" id="IPR035647">
    <property type="entry name" value="EFG_III/V"/>
</dbReference>
<dbReference type="InterPro" id="IPR041095">
    <property type="entry name" value="EFG_II"/>
</dbReference>
<evidence type="ECO:0000256" key="3">
    <source>
        <dbReference type="ARBA" id="ARBA00022741"/>
    </source>
</evidence>
<dbReference type="Gene3D" id="3.40.50.300">
    <property type="entry name" value="P-loop containing nucleotide triphosphate hydrolases"/>
    <property type="match status" value="1"/>
</dbReference>
<dbReference type="PANTHER" id="PTHR43261">
    <property type="entry name" value="TRANSLATION ELONGATION FACTOR G-RELATED"/>
    <property type="match status" value="1"/>
</dbReference>
<dbReference type="CDD" id="cd03713">
    <property type="entry name" value="EFG_mtEFG_C"/>
    <property type="match status" value="1"/>
</dbReference>
<dbReference type="CDD" id="cd04088">
    <property type="entry name" value="EFG_mtEFG_II"/>
    <property type="match status" value="1"/>
</dbReference>
<dbReference type="InterPro" id="IPR005225">
    <property type="entry name" value="Small_GTP-bd"/>
</dbReference>
<dbReference type="NCBIfam" id="TIGR00231">
    <property type="entry name" value="small_GTP"/>
    <property type="match status" value="1"/>
</dbReference>
<dbReference type="PANTHER" id="PTHR43261:SF6">
    <property type="entry name" value="ELONGATION FACTOR G-LIKE PROTEIN"/>
    <property type="match status" value="1"/>
</dbReference>
<dbReference type="Pfam" id="PF14492">
    <property type="entry name" value="EFG_III"/>
    <property type="match status" value="1"/>
</dbReference>
<dbReference type="SUPFAM" id="SSF52540">
    <property type="entry name" value="P-loop containing nucleoside triphosphate hydrolases"/>
    <property type="match status" value="1"/>
</dbReference>
<keyword evidence="3" id="KW-0547">Nucleotide-binding</keyword>
<dbReference type="RefSeq" id="WP_066401602.1">
    <property type="nucleotide sequence ID" value="NZ_CP011390.1"/>
</dbReference>
<keyword evidence="9" id="KW-1185">Reference proteome</keyword>
<keyword evidence="4 8" id="KW-0251">Elongation factor</keyword>
<dbReference type="NCBIfam" id="NF009381">
    <property type="entry name" value="PRK12740.1-5"/>
    <property type="match status" value="1"/>
</dbReference>
<dbReference type="Pfam" id="PF03764">
    <property type="entry name" value="EFG_IV"/>
    <property type="match status" value="2"/>
</dbReference>
<dbReference type="CDD" id="cd01434">
    <property type="entry name" value="EFG_mtEFG1_IV"/>
    <property type="match status" value="1"/>
</dbReference>
<sequence length="712" mass="79501">MASEFDTAHVKNIVLLGHAGSGKTSLAECMLFEAGLINRKGSIPEKNTVSDYHPLEQERSNSIFSSLLHTRWRGYKINIIDTPGYSDFVGEVLAALRVADTGVMLLDAAEGVEVGTDIIWEYTEQFKTPMIFAINKLDHDKADFDKTLREAKEHFGNKVTVVQYPRQQGAGFHEIIDVLRMTMYKFKDIGGKPEKLPIPDDEKERADKLHRELVEAVASNDEALMEKYFDKGELDEDEMKDGLKKAMINHDLFPLFCLSTERNMGSGRLMGFIDNVCPSANERPAEQPMSGKALKCDAEGPTCLFVYKTVSEPHVGDLSFFKVFSGTVKSGAELVNETNGVSEKLNQLFLIEGNKRVNVNELTAGDIGATLKLRNTHVNNTLHARGQNVDLKPINFPPPNMTVAIEATQKGDEEKLAQALHQLREEDPTLLVEVSPELKQTLLHCQGDMHLAVARWKIENVHKMQVKFNKPRIPYRETIRKAADATYRHKKQSGGAGQFGEVSMRIEPYYEGMPEPHGLTVRGRETIDLPWGGKLVYYNCIVGGAIDARFLPSILKGVMEKMQEGPITGSYVRDVRVSVFDGKMHPVDSNDISFKIAGIMAFKDAFQHADPQVLEPVNQVMVLCPEDLTGAVIGELQSRRALVEGMDTEGNFQKITAKVPLAELHEFSSTLRSLTQGRAKFSMHFDSYAPLSFEMQKKLAQEHSKEEALTMA</sequence>
<dbReference type="InterPro" id="IPR027417">
    <property type="entry name" value="P-loop_NTPase"/>
</dbReference>
<evidence type="ECO:0000256" key="2">
    <source>
        <dbReference type="ARBA" id="ARBA00017872"/>
    </source>
</evidence>
<reference evidence="8 9" key="2">
    <citation type="journal article" date="2016" name="Int. J. Syst. Evol. Microbiol.">
        <title>Flavisolibacter tropicus sp. nov., isolated from tropical soil.</title>
        <authorList>
            <person name="Lee J.J."/>
            <person name="Kang M.S."/>
            <person name="Kim G.S."/>
            <person name="Lee C.S."/>
            <person name="Lim S."/>
            <person name="Lee J."/>
            <person name="Roh S.H."/>
            <person name="Kang H."/>
            <person name="Ha J.M."/>
            <person name="Bae S."/>
            <person name="Jung H.Y."/>
            <person name="Kim M.K."/>
        </authorList>
    </citation>
    <scope>NUCLEOTIDE SEQUENCE [LARGE SCALE GENOMIC DNA]</scope>
    <source>
        <strain evidence="8 9">LCS9</strain>
    </source>
</reference>
<dbReference type="InterPro" id="IPR020568">
    <property type="entry name" value="Ribosomal_Su5_D2-typ_SF"/>
</dbReference>
<name>A0A172TR85_9BACT</name>
<dbReference type="InterPro" id="IPR047872">
    <property type="entry name" value="EFG_IV"/>
</dbReference>
<dbReference type="GO" id="GO:0005525">
    <property type="term" value="F:GTP binding"/>
    <property type="evidence" value="ECO:0007669"/>
    <property type="project" value="UniProtKB-KW"/>
</dbReference>
<gene>
    <name evidence="8" type="ORF">SY85_02230</name>
</gene>
<dbReference type="EMBL" id="CP011390">
    <property type="protein sequence ID" value="ANE49492.1"/>
    <property type="molecule type" value="Genomic_DNA"/>
</dbReference>
<dbReference type="InterPro" id="IPR005517">
    <property type="entry name" value="Transl_elong_EFG/EF2_IV"/>
</dbReference>
<feature type="domain" description="Tr-type G" evidence="7">
    <location>
        <begin position="8"/>
        <end position="285"/>
    </location>
</feature>
<evidence type="ECO:0000256" key="1">
    <source>
        <dbReference type="ARBA" id="ARBA00013902"/>
    </source>
</evidence>
<dbReference type="GO" id="GO:0003924">
    <property type="term" value="F:GTPase activity"/>
    <property type="evidence" value="ECO:0007669"/>
    <property type="project" value="InterPro"/>
</dbReference>
<dbReference type="FunFam" id="3.30.70.240:FF:000001">
    <property type="entry name" value="Elongation factor G"/>
    <property type="match status" value="1"/>
</dbReference>
<dbReference type="SUPFAM" id="SSF54980">
    <property type="entry name" value="EF-G C-terminal domain-like"/>
    <property type="match status" value="2"/>
</dbReference>
<evidence type="ECO:0000313" key="8">
    <source>
        <dbReference type="EMBL" id="ANE49492.1"/>
    </source>
</evidence>
<dbReference type="Pfam" id="PF00679">
    <property type="entry name" value="EFG_C"/>
    <property type="match status" value="1"/>
</dbReference>
<dbReference type="PROSITE" id="PS51722">
    <property type="entry name" value="G_TR_2"/>
    <property type="match status" value="1"/>
</dbReference>
<dbReference type="Proteomes" id="UP000077177">
    <property type="component" value="Chromosome"/>
</dbReference>
<reference evidence="9" key="1">
    <citation type="submission" date="2015-01" db="EMBL/GenBank/DDBJ databases">
        <title>Flavisolibacter sp./LCS9/ whole genome sequencing.</title>
        <authorList>
            <person name="Kim M.K."/>
            <person name="Srinivasan S."/>
            <person name="Lee J.-J."/>
        </authorList>
    </citation>
    <scope>NUCLEOTIDE SEQUENCE [LARGE SCALE GENOMIC DNA]</scope>
    <source>
        <strain evidence="9">LCS9</strain>
    </source>
</reference>
<dbReference type="SUPFAM" id="SSF54211">
    <property type="entry name" value="Ribosomal protein S5 domain 2-like"/>
    <property type="match status" value="1"/>
</dbReference>
<dbReference type="InterPro" id="IPR053905">
    <property type="entry name" value="EF-G-like_DII"/>
</dbReference>
<dbReference type="InterPro" id="IPR009022">
    <property type="entry name" value="EFG_III"/>
</dbReference>
<proteinExistence type="predicted"/>
<dbReference type="PRINTS" id="PR00315">
    <property type="entry name" value="ELONGATNFCT"/>
</dbReference>
<evidence type="ECO:0000256" key="6">
    <source>
        <dbReference type="ARBA" id="ARBA00024731"/>
    </source>
</evidence>
<evidence type="ECO:0000256" key="5">
    <source>
        <dbReference type="ARBA" id="ARBA00023134"/>
    </source>
</evidence>
<dbReference type="InterPro" id="IPR014721">
    <property type="entry name" value="Ribsml_uS5_D2-typ_fold_subgr"/>
</dbReference>
<organism evidence="8 9">
    <name type="scientific">Flavisolibacter tropicus</name>
    <dbReference type="NCBI Taxonomy" id="1492898"/>
    <lineage>
        <taxon>Bacteria</taxon>
        <taxon>Pseudomonadati</taxon>
        <taxon>Bacteroidota</taxon>
        <taxon>Chitinophagia</taxon>
        <taxon>Chitinophagales</taxon>
        <taxon>Chitinophagaceae</taxon>
        <taxon>Flavisolibacter</taxon>
    </lineage>
</organism>
<dbReference type="InterPro" id="IPR000640">
    <property type="entry name" value="EFG_V-like"/>
</dbReference>
<dbReference type="Pfam" id="PF22042">
    <property type="entry name" value="EF-G_D2"/>
    <property type="match status" value="1"/>
</dbReference>
<dbReference type="SUPFAM" id="SSF50447">
    <property type="entry name" value="Translation proteins"/>
    <property type="match status" value="1"/>
</dbReference>
<dbReference type="KEGG" id="fla:SY85_02230"/>